<evidence type="ECO:0000313" key="4">
    <source>
        <dbReference type="EMBL" id="CAI0462131.1"/>
    </source>
</evidence>
<reference evidence="4" key="1">
    <citation type="submission" date="2022-08" db="EMBL/GenBank/DDBJ databases">
        <authorList>
            <person name="Gutierrez-Valencia J."/>
        </authorList>
    </citation>
    <scope>NUCLEOTIDE SEQUENCE</scope>
</reference>
<evidence type="ECO:0000313" key="5">
    <source>
        <dbReference type="Proteomes" id="UP001154282"/>
    </source>
</evidence>
<dbReference type="Proteomes" id="UP001154282">
    <property type="component" value="Unassembled WGS sequence"/>
</dbReference>
<evidence type="ECO:0000313" key="3">
    <source>
        <dbReference type="EMBL" id="CAI0416617.1"/>
    </source>
</evidence>
<evidence type="ECO:0000256" key="1">
    <source>
        <dbReference type="SAM" id="MobiDB-lite"/>
    </source>
</evidence>
<organism evidence="4 5">
    <name type="scientific">Linum tenue</name>
    <dbReference type="NCBI Taxonomy" id="586396"/>
    <lineage>
        <taxon>Eukaryota</taxon>
        <taxon>Viridiplantae</taxon>
        <taxon>Streptophyta</taxon>
        <taxon>Embryophyta</taxon>
        <taxon>Tracheophyta</taxon>
        <taxon>Spermatophyta</taxon>
        <taxon>Magnoliopsida</taxon>
        <taxon>eudicotyledons</taxon>
        <taxon>Gunneridae</taxon>
        <taxon>Pentapetalae</taxon>
        <taxon>rosids</taxon>
        <taxon>fabids</taxon>
        <taxon>Malpighiales</taxon>
        <taxon>Linaceae</taxon>
        <taxon>Linum</taxon>
    </lineage>
</organism>
<dbReference type="EMBL" id="CAMGYJ010000005">
    <property type="protein sequence ID" value="CAI0409818.1"/>
    <property type="molecule type" value="Genomic_DNA"/>
</dbReference>
<evidence type="ECO:0000313" key="2">
    <source>
        <dbReference type="EMBL" id="CAI0409818.1"/>
    </source>
</evidence>
<dbReference type="AlphaFoldDB" id="A0AAV0NVB1"/>
<comment type="caution">
    <text evidence="4">The sequence shown here is derived from an EMBL/GenBank/DDBJ whole genome shotgun (WGS) entry which is preliminary data.</text>
</comment>
<proteinExistence type="predicted"/>
<feature type="region of interest" description="Disordered" evidence="1">
    <location>
        <begin position="1"/>
        <end position="26"/>
    </location>
</feature>
<dbReference type="EMBL" id="CAMGYJ010000008">
    <property type="protein sequence ID" value="CAI0462131.1"/>
    <property type="molecule type" value="Genomic_DNA"/>
</dbReference>
<dbReference type="EMBL" id="CAMGYJ010000005">
    <property type="protein sequence ID" value="CAI0416617.1"/>
    <property type="molecule type" value="Genomic_DNA"/>
</dbReference>
<name>A0AAV0NVB1_9ROSI</name>
<gene>
    <name evidence="2" type="ORF">LITE_LOCUS14519</name>
    <name evidence="3" type="ORF">LITE_LOCUS17037</name>
    <name evidence="4" type="ORF">LITE_LOCUS35231</name>
</gene>
<protein>
    <submittedName>
        <fullName evidence="4">Uncharacterized protein</fullName>
    </submittedName>
</protein>
<accession>A0AAV0NVB1</accession>
<keyword evidence="5" id="KW-1185">Reference proteome</keyword>
<sequence>MPRRSSVSPTPARCGSPARRWSSRRF</sequence>